<dbReference type="NCBIfam" id="TIGR03725">
    <property type="entry name" value="T6A_YeaZ"/>
    <property type="match status" value="1"/>
</dbReference>
<sequence length="244" mass="24490">MSRSNRPDDAILALDASTAAASVAVLRAGVVVAERTAAMRGADEERLMPAVAAALDDAGVPAGALAAIVCGGGPGSFTSLRIAGAIAKGLATVWDCALVAAPSLALAAASTAPHDGRWLVTLDAMRGERYAALVTLEASGHAPRVVGYDFLGVHGGDAVDGLVATHHARGVLDANAATATARGVAGFALALDERRVGDAAALALAPVDLALWEPDYGRKAEAQVKWEAQHGRALPADAVGALLP</sequence>
<gene>
    <name evidence="2" type="ORF">rosag_40620</name>
</gene>
<dbReference type="EMBL" id="BRXS01000006">
    <property type="protein sequence ID" value="GLC27549.1"/>
    <property type="molecule type" value="Genomic_DNA"/>
</dbReference>
<name>A0AA37Q786_9BACT</name>
<keyword evidence="3" id="KW-1185">Reference proteome</keyword>
<dbReference type="AlphaFoldDB" id="A0AA37Q786"/>
<accession>A0AA37Q786</accession>
<organism evidence="2 3">
    <name type="scientific">Roseisolibacter agri</name>
    <dbReference type="NCBI Taxonomy" id="2014610"/>
    <lineage>
        <taxon>Bacteria</taxon>
        <taxon>Pseudomonadati</taxon>
        <taxon>Gemmatimonadota</taxon>
        <taxon>Gemmatimonadia</taxon>
        <taxon>Gemmatimonadales</taxon>
        <taxon>Gemmatimonadaceae</taxon>
        <taxon>Roseisolibacter</taxon>
    </lineage>
</organism>
<evidence type="ECO:0000313" key="3">
    <source>
        <dbReference type="Proteomes" id="UP001161325"/>
    </source>
</evidence>
<comment type="caution">
    <text evidence="2">The sequence shown here is derived from an EMBL/GenBank/DDBJ whole genome shotgun (WGS) entry which is preliminary data.</text>
</comment>
<dbReference type="GO" id="GO:0002949">
    <property type="term" value="P:tRNA threonylcarbamoyladenosine modification"/>
    <property type="evidence" value="ECO:0007669"/>
    <property type="project" value="InterPro"/>
</dbReference>
<protein>
    <recommendedName>
        <fullName evidence="1">Gcp-like domain-containing protein</fullName>
    </recommendedName>
</protein>
<dbReference type="InterPro" id="IPR022496">
    <property type="entry name" value="T6A_TsaB"/>
</dbReference>
<dbReference type="Pfam" id="PF00814">
    <property type="entry name" value="TsaD"/>
    <property type="match status" value="1"/>
</dbReference>
<reference evidence="2" key="1">
    <citation type="submission" date="2022-08" db="EMBL/GenBank/DDBJ databases">
        <title>Draft genome sequencing of Roseisolibacter agri AW1220.</title>
        <authorList>
            <person name="Tobiishi Y."/>
            <person name="Tonouchi A."/>
        </authorList>
    </citation>
    <scope>NUCLEOTIDE SEQUENCE</scope>
    <source>
        <strain evidence="2">AW1220</strain>
    </source>
</reference>
<dbReference type="RefSeq" id="WP_284351985.1">
    <property type="nucleotide sequence ID" value="NZ_BRXS01000006.1"/>
</dbReference>
<dbReference type="Proteomes" id="UP001161325">
    <property type="component" value="Unassembled WGS sequence"/>
</dbReference>
<evidence type="ECO:0000313" key="2">
    <source>
        <dbReference type="EMBL" id="GLC27549.1"/>
    </source>
</evidence>
<evidence type="ECO:0000259" key="1">
    <source>
        <dbReference type="Pfam" id="PF00814"/>
    </source>
</evidence>
<dbReference type="SUPFAM" id="SSF53067">
    <property type="entry name" value="Actin-like ATPase domain"/>
    <property type="match status" value="1"/>
</dbReference>
<dbReference type="InterPro" id="IPR000905">
    <property type="entry name" value="Gcp-like_dom"/>
</dbReference>
<proteinExistence type="predicted"/>
<dbReference type="InterPro" id="IPR043129">
    <property type="entry name" value="ATPase_NBD"/>
</dbReference>
<dbReference type="Gene3D" id="3.30.420.40">
    <property type="match status" value="1"/>
</dbReference>
<feature type="domain" description="Gcp-like" evidence="1">
    <location>
        <begin position="44"/>
        <end position="132"/>
    </location>
</feature>